<accession>A0A6J5QCN9</accession>
<organism evidence="2">
    <name type="scientific">uncultured Caudovirales phage</name>
    <dbReference type="NCBI Taxonomy" id="2100421"/>
    <lineage>
        <taxon>Viruses</taxon>
        <taxon>Duplodnaviria</taxon>
        <taxon>Heunggongvirae</taxon>
        <taxon>Uroviricota</taxon>
        <taxon>Caudoviricetes</taxon>
        <taxon>Peduoviridae</taxon>
        <taxon>Maltschvirus</taxon>
        <taxon>Maltschvirus maltsch</taxon>
    </lineage>
</organism>
<evidence type="ECO:0000313" key="2">
    <source>
        <dbReference type="EMBL" id="CAB4181973.1"/>
    </source>
</evidence>
<protein>
    <submittedName>
        <fullName evidence="2">Uncharacterized protein</fullName>
    </submittedName>
</protein>
<proteinExistence type="predicted"/>
<name>A0A6J5QCN9_9CAUD</name>
<gene>
    <name evidence="2" type="ORF">UFOVP1071_101</name>
</gene>
<dbReference type="EMBL" id="LR797022">
    <property type="protein sequence ID" value="CAB4181973.1"/>
    <property type="molecule type" value="Genomic_DNA"/>
</dbReference>
<sequence>MAQWGRNDQAVTANSTTTKESSNGAPIGTYALVNGGSTSNIATVAVAKTPNGHIGNTVSGSRALVDSTMFGNTTINAFRQDVAVGVFGLDSTEMSVTTGTSNGVYRVTAGGSGYAANAAVTLTFANGYSNVSAANSTQTGGRITALTSNVTITGITGANPTVTIAAPAAINITANSTGFANGTVAGVSNSTFIIATANSKFLAGDRLYYTVGAANTPIAPLTGNTYYYVSFANTTTIKLSNTATGANIAITDTRVAGAAETHTFTGDTATGLLIVSGGRRHAAHAGWVLRTEGTGGRAGRVQYETLVAMGSLGAQTAAYGTAALVPDAADDNIFHDS</sequence>
<reference evidence="2" key="1">
    <citation type="submission" date="2020-05" db="EMBL/GenBank/DDBJ databases">
        <authorList>
            <person name="Chiriac C."/>
            <person name="Salcher M."/>
            <person name="Ghai R."/>
            <person name="Kavagutti S V."/>
        </authorList>
    </citation>
    <scope>NUCLEOTIDE SEQUENCE</scope>
</reference>
<feature type="compositionally biased region" description="Polar residues" evidence="1">
    <location>
        <begin position="9"/>
        <end position="24"/>
    </location>
</feature>
<feature type="region of interest" description="Disordered" evidence="1">
    <location>
        <begin position="1"/>
        <end position="26"/>
    </location>
</feature>
<evidence type="ECO:0000256" key="1">
    <source>
        <dbReference type="SAM" id="MobiDB-lite"/>
    </source>
</evidence>